<dbReference type="Proteomes" id="UP000030351">
    <property type="component" value="Unassembled WGS sequence"/>
</dbReference>
<keyword evidence="4" id="KW-1185">Reference proteome</keyword>
<dbReference type="eggNOG" id="COG0586">
    <property type="taxonomic scope" value="Bacteria"/>
</dbReference>
<keyword evidence="1" id="KW-0472">Membrane</keyword>
<dbReference type="GO" id="GO:0005886">
    <property type="term" value="C:plasma membrane"/>
    <property type="evidence" value="ECO:0007669"/>
    <property type="project" value="UniProtKB-ARBA"/>
</dbReference>
<dbReference type="RefSeq" id="WP_034896465.1">
    <property type="nucleotide sequence ID" value="NZ_JRUQ01000055.1"/>
</dbReference>
<dbReference type="STRING" id="371042.NG99_19185"/>
<evidence type="ECO:0000313" key="4">
    <source>
        <dbReference type="Proteomes" id="UP000030351"/>
    </source>
</evidence>
<dbReference type="PANTHER" id="PTHR42709:SF2">
    <property type="entry name" value="INNER MEMBRANE PROTEIN YOHD"/>
    <property type="match status" value="1"/>
</dbReference>
<dbReference type="PANTHER" id="PTHR42709">
    <property type="entry name" value="ALKALINE PHOSPHATASE LIKE PROTEIN"/>
    <property type="match status" value="1"/>
</dbReference>
<feature type="transmembrane region" description="Helical" evidence="1">
    <location>
        <begin position="93"/>
        <end position="118"/>
    </location>
</feature>
<gene>
    <name evidence="3" type="ORF">NG99_19185</name>
</gene>
<dbReference type="Pfam" id="PF09335">
    <property type="entry name" value="VTT_dom"/>
    <property type="match status" value="1"/>
</dbReference>
<accession>A0A0A3YS61</accession>
<evidence type="ECO:0000313" key="3">
    <source>
        <dbReference type="EMBL" id="KGT89460.1"/>
    </source>
</evidence>
<dbReference type="AlphaFoldDB" id="A0A0A3YS61"/>
<organism evidence="3 4">
    <name type="scientific">Erwinia typographi</name>
    <dbReference type="NCBI Taxonomy" id="371042"/>
    <lineage>
        <taxon>Bacteria</taxon>
        <taxon>Pseudomonadati</taxon>
        <taxon>Pseudomonadota</taxon>
        <taxon>Gammaproteobacteria</taxon>
        <taxon>Enterobacterales</taxon>
        <taxon>Erwiniaceae</taxon>
        <taxon>Erwinia</taxon>
    </lineage>
</organism>
<sequence>MDVNSLISQYGYWALFIGCIAEGETFTLLGGVAAHEGLLHYGWVVLVALAGGILGDTALFFVGRHYGNAILKRFKKHQKQIAKANRLIRKRPVLFVIGVRFMYGLRIVGPIIIGASGLKPQKFMLFNIIGAVLWATIFVSLGYLGGEVIAPWLHTIDRHLKQVFWLVLILVLVWGIRLYFKRRSDREPEDE</sequence>
<dbReference type="InterPro" id="IPR051311">
    <property type="entry name" value="DedA_domain"/>
</dbReference>
<comment type="caution">
    <text evidence="3">The sequence shown here is derived from an EMBL/GenBank/DDBJ whole genome shotgun (WGS) entry which is preliminary data.</text>
</comment>
<evidence type="ECO:0000259" key="2">
    <source>
        <dbReference type="Pfam" id="PF09335"/>
    </source>
</evidence>
<dbReference type="EMBL" id="JRUQ01000055">
    <property type="protein sequence ID" value="KGT89460.1"/>
    <property type="molecule type" value="Genomic_DNA"/>
</dbReference>
<feature type="transmembrane region" description="Helical" evidence="1">
    <location>
        <begin position="163"/>
        <end position="180"/>
    </location>
</feature>
<name>A0A0A3YS61_9GAMM</name>
<feature type="transmembrane region" description="Helical" evidence="1">
    <location>
        <begin position="124"/>
        <end position="143"/>
    </location>
</feature>
<feature type="domain" description="VTT" evidence="2">
    <location>
        <begin position="23"/>
        <end position="143"/>
    </location>
</feature>
<reference evidence="3 4" key="1">
    <citation type="submission" date="2014-10" db="EMBL/GenBank/DDBJ databases">
        <title>Genome sequence of Erwinia typographi M043b.</title>
        <authorList>
            <person name="Chan K.-G."/>
            <person name="Tan W.-S."/>
        </authorList>
    </citation>
    <scope>NUCLEOTIDE SEQUENCE [LARGE SCALE GENOMIC DNA]</scope>
    <source>
        <strain evidence="3 4">M043b</strain>
    </source>
</reference>
<keyword evidence="1" id="KW-0812">Transmembrane</keyword>
<dbReference type="InterPro" id="IPR032816">
    <property type="entry name" value="VTT_dom"/>
</dbReference>
<protein>
    <submittedName>
        <fullName evidence="3">Membrane protein</fullName>
    </submittedName>
</protein>
<feature type="transmembrane region" description="Helical" evidence="1">
    <location>
        <begin position="12"/>
        <end position="34"/>
    </location>
</feature>
<feature type="transmembrane region" description="Helical" evidence="1">
    <location>
        <begin position="40"/>
        <end position="63"/>
    </location>
</feature>
<dbReference type="OrthoDB" id="948134at2"/>
<proteinExistence type="predicted"/>
<evidence type="ECO:0000256" key="1">
    <source>
        <dbReference type="SAM" id="Phobius"/>
    </source>
</evidence>
<keyword evidence="1" id="KW-1133">Transmembrane helix</keyword>